<protein>
    <submittedName>
        <fullName evidence="6">Uncharacterized protein</fullName>
    </submittedName>
</protein>
<evidence type="ECO:0000313" key="7">
    <source>
        <dbReference type="Proteomes" id="UP001142055"/>
    </source>
</evidence>
<proteinExistence type="inferred from homology"/>
<dbReference type="Proteomes" id="UP001142055">
    <property type="component" value="Chromosome 1"/>
</dbReference>
<keyword evidence="4" id="KW-1133">Transmembrane helix</keyword>
<comment type="similarity">
    <text evidence="2">Belongs to the FUN14 family.</text>
</comment>
<dbReference type="PANTHER" id="PTHR21346">
    <property type="entry name" value="FUN14 DOMAIN CONTAINING"/>
    <property type="match status" value="1"/>
</dbReference>
<dbReference type="OrthoDB" id="163794at2759"/>
<comment type="subcellular location">
    <subcellularLocation>
        <location evidence="1">Mitochondrion outer membrane</location>
        <topology evidence="1">Multi-pass membrane protein</topology>
    </subcellularLocation>
</comment>
<name>A0A9Q0MDR2_BLOTA</name>
<accession>A0A9Q0MDR2</accession>
<dbReference type="Pfam" id="PF04930">
    <property type="entry name" value="FUN14"/>
    <property type="match status" value="1"/>
</dbReference>
<keyword evidence="7" id="KW-1185">Reference proteome</keyword>
<evidence type="ECO:0000256" key="1">
    <source>
        <dbReference type="ARBA" id="ARBA00004374"/>
    </source>
</evidence>
<evidence type="ECO:0000256" key="2">
    <source>
        <dbReference type="ARBA" id="ARBA00009160"/>
    </source>
</evidence>
<dbReference type="InterPro" id="IPR007014">
    <property type="entry name" value="FUN14"/>
</dbReference>
<evidence type="ECO:0000256" key="3">
    <source>
        <dbReference type="ARBA" id="ARBA00022692"/>
    </source>
</evidence>
<evidence type="ECO:0000256" key="4">
    <source>
        <dbReference type="ARBA" id="ARBA00022989"/>
    </source>
</evidence>
<dbReference type="EMBL" id="JAPWDV010000001">
    <property type="protein sequence ID" value="KAJ6223844.1"/>
    <property type="molecule type" value="Genomic_DNA"/>
</dbReference>
<keyword evidence="3" id="KW-0812">Transmembrane</keyword>
<reference evidence="6" key="1">
    <citation type="submission" date="2022-12" db="EMBL/GenBank/DDBJ databases">
        <title>Genome assemblies of Blomia tropicalis.</title>
        <authorList>
            <person name="Cui Y."/>
        </authorList>
    </citation>
    <scope>NUCLEOTIDE SEQUENCE</scope>
    <source>
        <tissue evidence="6">Adult mites</tissue>
    </source>
</reference>
<keyword evidence="5" id="KW-0472">Membrane</keyword>
<comment type="caution">
    <text evidence="6">The sequence shown here is derived from an EMBL/GenBank/DDBJ whole genome shotgun (WGS) entry which is preliminary data.</text>
</comment>
<dbReference type="AlphaFoldDB" id="A0A9Q0MDR2"/>
<dbReference type="GO" id="GO:0000422">
    <property type="term" value="P:autophagy of mitochondrion"/>
    <property type="evidence" value="ECO:0007669"/>
    <property type="project" value="TreeGrafter"/>
</dbReference>
<sequence>MVSFKLGKTDGDSFAIVKGKSGDPSSGISELIKNYLRDLNKASKAKQLTVGAITGWTAGYVASKFGKIAATAIGGSLLLIQIAKYNGYIEIDWNKFNRDVKAAKASIDRSKSKFPVIIDNVQQFASENVVLAGGFASGFLLGFASA</sequence>
<gene>
    <name evidence="6" type="ORF">RDWZM_002389</name>
</gene>
<evidence type="ECO:0000313" key="6">
    <source>
        <dbReference type="EMBL" id="KAJ6223844.1"/>
    </source>
</evidence>
<dbReference type="GO" id="GO:0005741">
    <property type="term" value="C:mitochondrial outer membrane"/>
    <property type="evidence" value="ECO:0007669"/>
    <property type="project" value="UniProtKB-SubCell"/>
</dbReference>
<organism evidence="6 7">
    <name type="scientific">Blomia tropicalis</name>
    <name type="common">Mite</name>
    <dbReference type="NCBI Taxonomy" id="40697"/>
    <lineage>
        <taxon>Eukaryota</taxon>
        <taxon>Metazoa</taxon>
        <taxon>Ecdysozoa</taxon>
        <taxon>Arthropoda</taxon>
        <taxon>Chelicerata</taxon>
        <taxon>Arachnida</taxon>
        <taxon>Acari</taxon>
        <taxon>Acariformes</taxon>
        <taxon>Sarcoptiformes</taxon>
        <taxon>Astigmata</taxon>
        <taxon>Glycyphagoidea</taxon>
        <taxon>Echimyopodidae</taxon>
        <taxon>Blomia</taxon>
    </lineage>
</organism>
<evidence type="ECO:0000256" key="5">
    <source>
        <dbReference type="ARBA" id="ARBA00023136"/>
    </source>
</evidence>
<dbReference type="OMA" id="AAPSFKM"/>
<dbReference type="PANTHER" id="PTHR21346:SF0">
    <property type="entry name" value="RE45833P"/>
    <property type="match status" value="1"/>
</dbReference>